<dbReference type="EMBL" id="FXUY01000002">
    <property type="protein sequence ID" value="SMQ30411.1"/>
    <property type="molecule type" value="Genomic_DNA"/>
</dbReference>
<dbReference type="Proteomes" id="UP001158048">
    <property type="component" value="Unassembled WGS sequence"/>
</dbReference>
<evidence type="ECO:0000313" key="2">
    <source>
        <dbReference type="Proteomes" id="UP001158048"/>
    </source>
</evidence>
<protein>
    <submittedName>
        <fullName evidence="1">Uncharacterized protein</fullName>
    </submittedName>
</protein>
<gene>
    <name evidence="1" type="ORF">SAMN04488483_5410</name>
</gene>
<name>A0ACD2UDW4_9PSED</name>
<reference evidence="1" key="1">
    <citation type="submission" date="2017-05" db="EMBL/GenBank/DDBJ databases">
        <authorList>
            <person name="Varghese N."/>
            <person name="Submissions S."/>
        </authorList>
    </citation>
    <scope>NUCLEOTIDE SEQUENCE</scope>
    <source>
        <strain evidence="1">LMG 28168</strain>
    </source>
</reference>
<keyword evidence="2" id="KW-1185">Reference proteome</keyword>
<accession>A0ACD2UDW4</accession>
<comment type="caution">
    <text evidence="1">The sequence shown here is derived from an EMBL/GenBank/DDBJ whole genome shotgun (WGS) entry which is preliminary data.</text>
</comment>
<evidence type="ECO:0000313" key="1">
    <source>
        <dbReference type="EMBL" id="SMQ30411.1"/>
    </source>
</evidence>
<sequence length="64" mass="7153">MSPKKTISKQNEEAALKGLKRSRHDKSSKHKLGADLDLLILLAETPKQCVDIGWDRMAPVGREI</sequence>
<organism evidence="1 2">
    <name type="scientific">Pseudomonas helmanticensis</name>
    <dbReference type="NCBI Taxonomy" id="1471381"/>
    <lineage>
        <taxon>Bacteria</taxon>
        <taxon>Pseudomonadati</taxon>
        <taxon>Pseudomonadota</taxon>
        <taxon>Gammaproteobacteria</taxon>
        <taxon>Pseudomonadales</taxon>
        <taxon>Pseudomonadaceae</taxon>
        <taxon>Pseudomonas</taxon>
    </lineage>
</organism>
<proteinExistence type="predicted"/>